<proteinExistence type="predicted"/>
<dbReference type="EMBL" id="JH000002">
    <property type="protein sequence ID" value="EGV92513.1"/>
    <property type="molecule type" value="Genomic_DNA"/>
</dbReference>
<dbReference type="Proteomes" id="UP000001075">
    <property type="component" value="Unassembled WGS sequence"/>
</dbReference>
<protein>
    <submittedName>
        <fullName evidence="1">Uncharacterized protein</fullName>
    </submittedName>
</protein>
<organism evidence="1 2">
    <name type="scientific">Cricetulus griseus</name>
    <name type="common">Chinese hamster</name>
    <name type="synonym">Cricetulus barabensis griseus</name>
    <dbReference type="NCBI Taxonomy" id="10029"/>
    <lineage>
        <taxon>Eukaryota</taxon>
        <taxon>Metazoa</taxon>
        <taxon>Chordata</taxon>
        <taxon>Craniata</taxon>
        <taxon>Vertebrata</taxon>
        <taxon>Euteleostomi</taxon>
        <taxon>Mammalia</taxon>
        <taxon>Eutheria</taxon>
        <taxon>Euarchontoglires</taxon>
        <taxon>Glires</taxon>
        <taxon>Rodentia</taxon>
        <taxon>Myomorpha</taxon>
        <taxon>Muroidea</taxon>
        <taxon>Cricetidae</taxon>
        <taxon>Cricetinae</taxon>
        <taxon>Cricetulus</taxon>
    </lineage>
</organism>
<dbReference type="AlphaFoldDB" id="G3GRB3"/>
<reference evidence="2" key="1">
    <citation type="journal article" date="2011" name="Nat. Biotechnol.">
        <title>The genomic sequence of the Chinese hamster ovary (CHO)-K1 cell line.</title>
        <authorList>
            <person name="Xu X."/>
            <person name="Nagarajan H."/>
            <person name="Lewis N.E."/>
            <person name="Pan S."/>
            <person name="Cai Z."/>
            <person name="Liu X."/>
            <person name="Chen W."/>
            <person name="Xie M."/>
            <person name="Wang W."/>
            <person name="Hammond S."/>
            <person name="Andersen M.R."/>
            <person name="Neff N."/>
            <person name="Passarelli B."/>
            <person name="Koh W."/>
            <person name="Fan H.C."/>
            <person name="Wang J."/>
            <person name="Gui Y."/>
            <person name="Lee K.H."/>
            <person name="Betenbaugh M.J."/>
            <person name="Quake S.R."/>
            <person name="Famili I."/>
            <person name="Palsson B.O."/>
            <person name="Wang J."/>
        </authorList>
    </citation>
    <scope>NUCLEOTIDE SEQUENCE [LARGE SCALE GENOMIC DNA]</scope>
    <source>
        <strain evidence="2">CHO K1 cell line</strain>
    </source>
</reference>
<gene>
    <name evidence="1" type="ORF">I79_000056</name>
</gene>
<evidence type="ECO:0000313" key="1">
    <source>
        <dbReference type="EMBL" id="EGV92513.1"/>
    </source>
</evidence>
<accession>G3GRB3</accession>
<evidence type="ECO:0000313" key="2">
    <source>
        <dbReference type="Proteomes" id="UP000001075"/>
    </source>
</evidence>
<sequence length="72" mass="8099">MVRQEAKGTGDHHCLCGPATALAPHKQENPRGFQPPNSKFLRTLVVSCNLHLENCVFHSLGQEPKWIFYIEA</sequence>
<dbReference type="InParanoid" id="G3GRB3"/>
<name>G3GRB3_CRIGR</name>